<keyword evidence="3" id="KW-1185">Reference proteome</keyword>
<dbReference type="Proteomes" id="UP001496627">
    <property type="component" value="Unassembled WGS sequence"/>
</dbReference>
<keyword evidence="1" id="KW-1133">Transmembrane helix</keyword>
<proteinExistence type="predicted"/>
<feature type="transmembrane region" description="Helical" evidence="1">
    <location>
        <begin position="36"/>
        <end position="61"/>
    </location>
</feature>
<dbReference type="RefSeq" id="WP_348862939.1">
    <property type="nucleotide sequence ID" value="NZ_JBEAAL010000007.1"/>
</dbReference>
<keyword evidence="1" id="KW-0812">Transmembrane</keyword>
<name>A0ABV0M1T0_9HYPH</name>
<reference evidence="2 3" key="1">
    <citation type="submission" date="2024-05" db="EMBL/GenBank/DDBJ databases">
        <title>Neorhizobium sp. Rsf11, a plant growth promoting and heavy metal resistant PAH-degrader.</title>
        <authorList>
            <person name="Golubev S.N."/>
            <person name="Muratova A.Y."/>
            <person name="Markelova M.I."/>
        </authorList>
    </citation>
    <scope>NUCLEOTIDE SEQUENCE [LARGE SCALE GENOMIC DNA]</scope>
    <source>
        <strain evidence="2 3">Rsf11</strain>
    </source>
</reference>
<keyword evidence="1" id="KW-0472">Membrane</keyword>
<sequence length="85" mass="8992">MDKFLQIVGALICLVALSLMLFILSASQERGDGVTLLLGMLPFGIPSIIGGAVLAAFGSILEQLKAIRKATEQQAEVLMDNRSSS</sequence>
<protein>
    <submittedName>
        <fullName evidence="2">Uncharacterized protein</fullName>
    </submittedName>
</protein>
<dbReference type="EMBL" id="JBEAAL010000007">
    <property type="protein sequence ID" value="MEQ1405633.1"/>
    <property type="molecule type" value="Genomic_DNA"/>
</dbReference>
<accession>A0ABV0M1T0</accession>
<evidence type="ECO:0000313" key="3">
    <source>
        <dbReference type="Proteomes" id="UP001496627"/>
    </source>
</evidence>
<organism evidence="2 3">
    <name type="scientific">Neorhizobium phenanthreniclasticum</name>
    <dbReference type="NCBI Taxonomy" id="3157917"/>
    <lineage>
        <taxon>Bacteria</taxon>
        <taxon>Pseudomonadati</taxon>
        <taxon>Pseudomonadota</taxon>
        <taxon>Alphaproteobacteria</taxon>
        <taxon>Hyphomicrobiales</taxon>
        <taxon>Rhizobiaceae</taxon>
        <taxon>Rhizobium/Agrobacterium group</taxon>
        <taxon>Neorhizobium</taxon>
    </lineage>
</organism>
<evidence type="ECO:0000256" key="1">
    <source>
        <dbReference type="SAM" id="Phobius"/>
    </source>
</evidence>
<gene>
    <name evidence="2" type="ORF">ABK249_11880</name>
</gene>
<comment type="caution">
    <text evidence="2">The sequence shown here is derived from an EMBL/GenBank/DDBJ whole genome shotgun (WGS) entry which is preliminary data.</text>
</comment>
<evidence type="ECO:0000313" key="2">
    <source>
        <dbReference type="EMBL" id="MEQ1405633.1"/>
    </source>
</evidence>